<evidence type="ECO:0000313" key="2">
    <source>
        <dbReference type="Proteomes" id="UP000094025"/>
    </source>
</evidence>
<dbReference type="OrthoDB" id="8281279at2"/>
<reference evidence="1 2" key="1">
    <citation type="journal article" date="2016" name="Int. J. Syst. Evol. Microbiol.">
        <title>Ensifer glycinis sp. nov., an novel rhizobial species associated with Glycine spp.</title>
        <authorList>
            <person name="Yan H."/>
            <person name="Yan J."/>
            <person name="Sui X.H."/>
            <person name="Wang E.T."/>
            <person name="Chen W.X."/>
            <person name="Zhang X.X."/>
            <person name="Chen W.F."/>
        </authorList>
    </citation>
    <scope>NUCLEOTIDE SEQUENCE [LARGE SCALE GENOMIC DNA]</scope>
    <source>
        <strain evidence="1 2">CCBAU 23380</strain>
    </source>
</reference>
<organism evidence="1 2">
    <name type="scientific">Sinorhizobium glycinis</name>
    <dbReference type="NCBI Taxonomy" id="1472378"/>
    <lineage>
        <taxon>Bacteria</taxon>
        <taxon>Pseudomonadati</taxon>
        <taxon>Pseudomonadota</taxon>
        <taxon>Alphaproteobacteria</taxon>
        <taxon>Hyphomicrobiales</taxon>
        <taxon>Rhizobiaceae</taxon>
        <taxon>Sinorhizobium/Ensifer group</taxon>
        <taxon>Sinorhizobium</taxon>
    </lineage>
</organism>
<sequence length="77" mass="8254">MGVRMTHSVSAAAEHEAELASIARMLAHIRDSARALDAQALEYCIDMALQAVANELRDRRDFAGTGADLAGGCRLLQ</sequence>
<dbReference type="RefSeq" id="WP_064242849.1">
    <property type="nucleotide sequence ID" value="NZ_LPUX01000061.1"/>
</dbReference>
<evidence type="ECO:0000313" key="1">
    <source>
        <dbReference type="EMBL" id="OAP38309.1"/>
    </source>
</evidence>
<name>A0A178XSR0_9HYPH</name>
<comment type="caution">
    <text evidence="1">The sequence shown here is derived from an EMBL/GenBank/DDBJ whole genome shotgun (WGS) entry which is preliminary data.</text>
</comment>
<dbReference type="EMBL" id="LPUX01000061">
    <property type="protein sequence ID" value="OAP38309.1"/>
    <property type="molecule type" value="Genomic_DNA"/>
</dbReference>
<protein>
    <submittedName>
        <fullName evidence="1">Uncharacterized protein</fullName>
    </submittedName>
</protein>
<proteinExistence type="predicted"/>
<dbReference type="AlphaFoldDB" id="A0A178XSR0"/>
<gene>
    <name evidence="1" type="ORF">AU381_22295</name>
</gene>
<accession>A0A178XSR0</accession>
<keyword evidence="2" id="KW-1185">Reference proteome</keyword>
<dbReference type="STRING" id="1472378.AU381_22295"/>
<dbReference type="Proteomes" id="UP000094025">
    <property type="component" value="Unassembled WGS sequence"/>
</dbReference>